<keyword evidence="1" id="KW-0540">Nuclease</keyword>
<proteinExistence type="predicted"/>
<dbReference type="Gene3D" id="3.40.50.1010">
    <property type="entry name" value="5'-nuclease"/>
    <property type="match status" value="1"/>
</dbReference>
<dbReference type="SMART" id="SM00279">
    <property type="entry name" value="HhH2"/>
    <property type="match status" value="1"/>
</dbReference>
<evidence type="ECO:0000256" key="1">
    <source>
        <dbReference type="ARBA" id="ARBA00022722"/>
    </source>
</evidence>
<reference evidence="5" key="1">
    <citation type="submission" date="2018-05" db="EMBL/GenBank/DDBJ databases">
        <authorList>
            <person name="Lanie J.A."/>
            <person name="Ng W.-L."/>
            <person name="Kazmierczak K.M."/>
            <person name="Andrzejewski T.M."/>
            <person name="Davidsen T.M."/>
            <person name="Wayne K.J."/>
            <person name="Tettelin H."/>
            <person name="Glass J.I."/>
            <person name="Rusch D."/>
            <person name="Podicherti R."/>
            <person name="Tsui H.-C.T."/>
            <person name="Winkler M.E."/>
        </authorList>
    </citation>
    <scope>NUCLEOTIDE SEQUENCE</scope>
</reference>
<dbReference type="InterPro" id="IPR002421">
    <property type="entry name" value="5-3_exonuclease"/>
</dbReference>
<dbReference type="CDD" id="cd09898">
    <property type="entry name" value="H3TH_53EXO"/>
    <property type="match status" value="1"/>
</dbReference>
<evidence type="ECO:0000259" key="4">
    <source>
        <dbReference type="SMART" id="SM00475"/>
    </source>
</evidence>
<dbReference type="SUPFAM" id="SSF88723">
    <property type="entry name" value="PIN domain-like"/>
    <property type="match status" value="1"/>
</dbReference>
<dbReference type="InterPro" id="IPR020045">
    <property type="entry name" value="DNA_polI_H3TH"/>
</dbReference>
<dbReference type="PANTHER" id="PTHR42646">
    <property type="entry name" value="FLAP ENDONUCLEASE XNI"/>
    <property type="match status" value="1"/>
</dbReference>
<sequence length="296" mass="32522">MTQMPIEVHLIDGTYELFRHFFAVPSRRTADGQEVGALRGVLGNVIGLLERGVTHLAVATDHVIPSFRNDLWPGYKDGSDTDPEITQQFEPLEEALLALGVEVWPMVEFEADDALAAGAAMASQDDRVDRVLICTPDKDLAQCVGGKVVQWDRRKDLIFDEAAVVEKYGVTPESIPDYLALVGDAADGFPGLSGWGAKSAATVLSRYRSIEMIPDDFEQWDVAVRSGHRLALTLAKQRDLALLFKQIATVRDDAPIAENVDQLRWVGPTAAFEIFCVSNGMESLLPRSRELAARSL</sequence>
<dbReference type="GO" id="GO:0008409">
    <property type="term" value="F:5'-3' exonuclease activity"/>
    <property type="evidence" value="ECO:0007669"/>
    <property type="project" value="InterPro"/>
</dbReference>
<feature type="domain" description="5'-3' exonuclease" evidence="4">
    <location>
        <begin position="4"/>
        <end position="266"/>
    </location>
</feature>
<dbReference type="SMART" id="SM00475">
    <property type="entry name" value="53EXOc"/>
    <property type="match status" value="1"/>
</dbReference>
<name>A0A381NXW5_9ZZZZ</name>
<keyword evidence="3" id="KW-0238">DNA-binding</keyword>
<dbReference type="SUPFAM" id="SSF47807">
    <property type="entry name" value="5' to 3' exonuclease, C-terminal subdomain"/>
    <property type="match status" value="1"/>
</dbReference>
<dbReference type="InterPro" id="IPR029060">
    <property type="entry name" value="PIN-like_dom_sf"/>
</dbReference>
<dbReference type="EMBL" id="UINC01000666">
    <property type="protein sequence ID" value="SUZ59257.1"/>
    <property type="molecule type" value="Genomic_DNA"/>
</dbReference>
<dbReference type="InterPro" id="IPR038969">
    <property type="entry name" value="FEN"/>
</dbReference>
<dbReference type="InterPro" id="IPR036279">
    <property type="entry name" value="5-3_exonuclease_C_sf"/>
</dbReference>
<dbReference type="GO" id="GO:0003677">
    <property type="term" value="F:DNA binding"/>
    <property type="evidence" value="ECO:0007669"/>
    <property type="project" value="UniProtKB-KW"/>
</dbReference>
<keyword evidence="2" id="KW-0378">Hydrolase</keyword>
<dbReference type="Pfam" id="PF01367">
    <property type="entry name" value="5_3_exonuc"/>
    <property type="match status" value="1"/>
</dbReference>
<dbReference type="GO" id="GO:0033567">
    <property type="term" value="P:DNA replication, Okazaki fragment processing"/>
    <property type="evidence" value="ECO:0007669"/>
    <property type="project" value="InterPro"/>
</dbReference>
<evidence type="ECO:0000256" key="2">
    <source>
        <dbReference type="ARBA" id="ARBA00022801"/>
    </source>
</evidence>
<dbReference type="InterPro" id="IPR020046">
    <property type="entry name" value="5-3_exonucl_a-hlix_arch_N"/>
</dbReference>
<dbReference type="GO" id="GO:0017108">
    <property type="term" value="F:5'-flap endonuclease activity"/>
    <property type="evidence" value="ECO:0007669"/>
    <property type="project" value="InterPro"/>
</dbReference>
<dbReference type="AlphaFoldDB" id="A0A381NXW5"/>
<dbReference type="Gene3D" id="1.10.150.20">
    <property type="entry name" value="5' to 3' exonuclease, C-terminal subdomain"/>
    <property type="match status" value="1"/>
</dbReference>
<organism evidence="5">
    <name type="scientific">marine metagenome</name>
    <dbReference type="NCBI Taxonomy" id="408172"/>
    <lineage>
        <taxon>unclassified sequences</taxon>
        <taxon>metagenomes</taxon>
        <taxon>ecological metagenomes</taxon>
    </lineage>
</organism>
<evidence type="ECO:0000256" key="3">
    <source>
        <dbReference type="ARBA" id="ARBA00023125"/>
    </source>
</evidence>
<protein>
    <recommendedName>
        <fullName evidence="4">5'-3' exonuclease domain-containing protein</fullName>
    </recommendedName>
</protein>
<dbReference type="InterPro" id="IPR008918">
    <property type="entry name" value="HhH2"/>
</dbReference>
<dbReference type="Pfam" id="PF02739">
    <property type="entry name" value="5_3_exonuc_N"/>
    <property type="match status" value="1"/>
</dbReference>
<dbReference type="PANTHER" id="PTHR42646:SF2">
    <property type="entry name" value="5'-3' EXONUCLEASE FAMILY PROTEIN"/>
    <property type="match status" value="1"/>
</dbReference>
<gene>
    <name evidence="5" type="ORF">METZ01_LOCUS12111</name>
</gene>
<accession>A0A381NXW5</accession>
<evidence type="ECO:0000313" key="5">
    <source>
        <dbReference type="EMBL" id="SUZ59257.1"/>
    </source>
</evidence>
<dbReference type="CDD" id="cd09859">
    <property type="entry name" value="PIN_53EXO"/>
    <property type="match status" value="1"/>
</dbReference>